<dbReference type="ExpressionAtlas" id="A0A1D6DYJ7">
    <property type="expression patterns" value="baseline and differential"/>
</dbReference>
<feature type="compositionally biased region" description="Polar residues" evidence="1">
    <location>
        <begin position="354"/>
        <end position="373"/>
    </location>
</feature>
<dbReference type="IntAct" id="A0A1D6DYJ7">
    <property type="interactions" value="4"/>
</dbReference>
<keyword evidence="2" id="KW-0472">Membrane</keyword>
<dbReference type="InParanoid" id="A0A1D6DYJ7"/>
<dbReference type="PANTHER" id="PTHR34682:SF1">
    <property type="entry name" value="PROTEIN METABOLIC NETWORK MODULATOR 1"/>
    <property type="match status" value="1"/>
</dbReference>
<accession>A0A1D6DYJ7</accession>
<feature type="region of interest" description="Disordered" evidence="1">
    <location>
        <begin position="272"/>
        <end position="295"/>
    </location>
</feature>
<protein>
    <recommendedName>
        <fullName evidence="4">AT hook motif family protein</fullName>
    </recommendedName>
</protein>
<keyword evidence="2" id="KW-0812">Transmembrane</keyword>
<dbReference type="InterPro" id="IPR045881">
    <property type="entry name" value="MNM1-like"/>
</dbReference>
<dbReference type="AlphaFoldDB" id="A0A1D6DYJ7"/>
<feature type="transmembrane region" description="Helical" evidence="2">
    <location>
        <begin position="430"/>
        <end position="456"/>
    </location>
</feature>
<reference evidence="3" key="1">
    <citation type="submission" date="2015-12" db="EMBL/GenBank/DDBJ databases">
        <title>Update maize B73 reference genome by single molecule sequencing technologies.</title>
        <authorList>
            <consortium name="Maize Genome Sequencing Project"/>
            <person name="Ware D."/>
        </authorList>
    </citation>
    <scope>NUCLEOTIDE SEQUENCE [LARGE SCALE GENOMIC DNA]</scope>
    <source>
        <tissue evidence="3">Seedling</tissue>
    </source>
</reference>
<feature type="compositionally biased region" description="Basic and acidic residues" evidence="1">
    <location>
        <begin position="374"/>
        <end position="384"/>
    </location>
</feature>
<evidence type="ECO:0000256" key="2">
    <source>
        <dbReference type="SAM" id="Phobius"/>
    </source>
</evidence>
<proteinExistence type="predicted"/>
<keyword evidence="2" id="KW-1133">Transmembrane helix</keyword>
<organism evidence="3">
    <name type="scientific">Zea mays</name>
    <name type="common">Maize</name>
    <dbReference type="NCBI Taxonomy" id="4577"/>
    <lineage>
        <taxon>Eukaryota</taxon>
        <taxon>Viridiplantae</taxon>
        <taxon>Streptophyta</taxon>
        <taxon>Embryophyta</taxon>
        <taxon>Tracheophyta</taxon>
        <taxon>Spermatophyta</taxon>
        <taxon>Magnoliopsida</taxon>
        <taxon>Liliopsida</taxon>
        <taxon>Poales</taxon>
        <taxon>Poaceae</taxon>
        <taxon>PACMAD clade</taxon>
        <taxon>Panicoideae</taxon>
        <taxon>Andropogonodae</taxon>
        <taxon>Andropogoneae</taxon>
        <taxon>Tripsacinae</taxon>
        <taxon>Zea</taxon>
    </lineage>
</organism>
<feature type="region of interest" description="Disordered" evidence="1">
    <location>
        <begin position="1"/>
        <end position="93"/>
    </location>
</feature>
<dbReference type="PANTHER" id="PTHR34682">
    <property type="entry name" value="AT HOOK MOTIF-CONTAINING PROTEIN"/>
    <property type="match status" value="1"/>
</dbReference>
<evidence type="ECO:0000313" key="3">
    <source>
        <dbReference type="EMBL" id="ONM13649.1"/>
    </source>
</evidence>
<dbReference type="EMBL" id="CM007648">
    <property type="protein sequence ID" value="ONM13649.1"/>
    <property type="molecule type" value="Genomic_DNA"/>
</dbReference>
<name>A0A1D6DYJ7_MAIZE</name>
<sequence length="462" mass="49913">MASEGNKDVPHEALTVDHSSISGSKRKRGRPRKYEYPVNELPQKVQPIQSAPPLLHCTQDGSSLASHASGGGAHGNWSAQPRNSANASLQGNSGKDDFLGKHFVGKLTKKVPGFSLITVKVKDNQVLKGWVPDEINLRPITPKDDLAPELPMLRPSQVRKRASAIHMQPALPVPMHLENVTLAKPLQMRRPVEKTIAKHAVPLASRPYISSGVVAAIPISVAPINPEMRTSARQDAELVIPQSSVSAVPIKFVCPASVPCKQLANQNEFTGNKSVDEVQKDSESPNVTKESPVKAEKPNIALVDVVAKDSLGEGQQLNDQVTDVVRDFSGQTQNVDVTMSDEIKIASGARDKPNSANCEQQSSKEPSDITEQSEQLKTETDVQKGVDASGKNETYISPFNMTFILRMMNNKSRLSVSENRDQDSTNTTQILMFSGSLLPVMFLSGLLGCGAGILAWTNALGV</sequence>
<evidence type="ECO:0000256" key="1">
    <source>
        <dbReference type="SAM" id="MobiDB-lite"/>
    </source>
</evidence>
<evidence type="ECO:0008006" key="4">
    <source>
        <dbReference type="Google" id="ProtNLM"/>
    </source>
</evidence>
<feature type="compositionally biased region" description="Polar residues" evidence="1">
    <location>
        <begin position="80"/>
        <end position="93"/>
    </location>
</feature>
<feature type="region of interest" description="Disordered" evidence="1">
    <location>
        <begin position="347"/>
        <end position="386"/>
    </location>
</feature>
<gene>
    <name evidence="3" type="ORF">ZEAMMB73_Zm00001d002241</name>
</gene>
<feature type="compositionally biased region" description="Basic and acidic residues" evidence="1">
    <location>
        <begin position="1"/>
        <end position="15"/>
    </location>
</feature>
<dbReference type="FunCoup" id="A0A1D6DYJ7">
    <property type="interactions" value="55"/>
</dbReference>
<feature type="compositionally biased region" description="Basic and acidic residues" evidence="1">
    <location>
        <begin position="274"/>
        <end position="283"/>
    </location>
</feature>